<dbReference type="GO" id="GO:0140078">
    <property type="term" value="F:class I DNA-(apurinic or apyrimidinic site) endonuclease activity"/>
    <property type="evidence" value="ECO:0007669"/>
    <property type="project" value="UniProtKB-EC"/>
</dbReference>
<evidence type="ECO:0000256" key="4">
    <source>
        <dbReference type="ARBA" id="ARBA00022801"/>
    </source>
</evidence>
<feature type="compositionally biased region" description="Basic residues" evidence="10">
    <location>
        <begin position="503"/>
        <end position="512"/>
    </location>
</feature>
<dbReference type="AlphaFoldDB" id="A0A1C6YA72"/>
<evidence type="ECO:0000256" key="6">
    <source>
        <dbReference type="ARBA" id="ARBA00023239"/>
    </source>
</evidence>
<sequence length="559" mass="65116">MNVYYIFLILILNKIHAYRCYFPKTEGWVKMGYKVKIDNGTKLKRKNPKCSYSMEIKTSPTSRMISQSIKGKPDLKKNNMMNNLMSKVEIKKEIQYDTPPKLINNYDYKNFSSDNISKSSTSLIKNYKNNWITLNATPNDLQLKYCLLIGQEFHFKQVEDCSYIGMVNKKIYLFKETRDKILYQCIFNMNKEENGTNTELSDNPNCNDSEKKDDDIDIHEFFNLSFPLEDQIKEWIEKDKRMEEISNKIKGLRILKNEPVESFFSFLCSTNNNIPRITLMIDCLRRRYGEYIATVIFTNDDIIILNQQNEGNKKSTVSKIKTDVKKEKGLDNCLGEVGIQNISKETSNENKIFYESMKTEVKEEGKNKIFHFYKFPSIETISNLKESDLRDLGFGYRSGYVIESAKMLKDLGGEEWIEDLKKEKKTKACIDKLIKFPGVGLKVANCICLFGLNRYDCIPIDTHIYDIIYKYYSDIIDDDNGKNKKTSNRTRLTPNNGADKKTNKNSKHTRLSVKPQKKALTTALYIKLFTKLKDIFGPNCGWAQTILFASELRKFTHLF</sequence>
<dbReference type="SUPFAM" id="SSF48150">
    <property type="entry name" value="DNA-glycosylase"/>
    <property type="match status" value="1"/>
</dbReference>
<protein>
    <recommendedName>
        <fullName evidence="2">DNA-(apurinic or apyrimidinic site) lyase</fullName>
        <ecNumber evidence="2">4.2.99.18</ecNumber>
    </recommendedName>
</protein>
<evidence type="ECO:0000256" key="8">
    <source>
        <dbReference type="ARBA" id="ARBA00023295"/>
    </source>
</evidence>
<dbReference type="Proteomes" id="UP000507536">
    <property type="component" value="Chromosome 8"/>
</dbReference>
<evidence type="ECO:0000256" key="2">
    <source>
        <dbReference type="ARBA" id="ARBA00012720"/>
    </source>
</evidence>
<dbReference type="CDD" id="cd00056">
    <property type="entry name" value="ENDO3c"/>
    <property type="match status" value="1"/>
</dbReference>
<dbReference type="GO" id="GO:0034039">
    <property type="term" value="F:8-oxo-7,8-dihydroguanine DNA N-glycosylase activity"/>
    <property type="evidence" value="ECO:0007669"/>
    <property type="project" value="TreeGrafter"/>
</dbReference>
<organism evidence="13 14">
    <name type="scientific">Plasmodium chabaudi adami</name>
    <dbReference type="NCBI Taxonomy" id="5826"/>
    <lineage>
        <taxon>Eukaryota</taxon>
        <taxon>Sar</taxon>
        <taxon>Alveolata</taxon>
        <taxon>Apicomplexa</taxon>
        <taxon>Aconoidasida</taxon>
        <taxon>Haemosporida</taxon>
        <taxon>Plasmodiidae</taxon>
        <taxon>Plasmodium</taxon>
        <taxon>Plasmodium (Vinckeia)</taxon>
    </lineage>
</organism>
<comment type="catalytic activity">
    <reaction evidence="9">
        <text>2'-deoxyribonucleotide-(2'-deoxyribose 5'-phosphate)-2'-deoxyribonucleotide-DNA = a 3'-end 2'-deoxyribonucleotide-(2,3-dehydro-2,3-deoxyribose 5'-phosphate)-DNA + a 5'-end 5'-phospho-2'-deoxyribonucleoside-DNA + H(+)</text>
        <dbReference type="Rhea" id="RHEA:66592"/>
        <dbReference type="Rhea" id="RHEA-COMP:13180"/>
        <dbReference type="Rhea" id="RHEA-COMP:16897"/>
        <dbReference type="Rhea" id="RHEA-COMP:17067"/>
        <dbReference type="ChEBI" id="CHEBI:15378"/>
        <dbReference type="ChEBI" id="CHEBI:136412"/>
        <dbReference type="ChEBI" id="CHEBI:157695"/>
        <dbReference type="ChEBI" id="CHEBI:167181"/>
        <dbReference type="EC" id="4.2.99.18"/>
    </reaction>
</comment>
<keyword evidence="7" id="KW-0511">Multifunctional enzyme</keyword>
<evidence type="ECO:0000256" key="1">
    <source>
        <dbReference type="ARBA" id="ARBA00010679"/>
    </source>
</evidence>
<dbReference type="GO" id="GO:0006289">
    <property type="term" value="P:nucleotide-excision repair"/>
    <property type="evidence" value="ECO:0007669"/>
    <property type="project" value="InterPro"/>
</dbReference>
<dbReference type="Gene3D" id="1.10.340.30">
    <property type="entry name" value="Hypothetical protein, domain 2"/>
    <property type="match status" value="1"/>
</dbReference>
<dbReference type="SMART" id="SM00478">
    <property type="entry name" value="ENDO3c"/>
    <property type="match status" value="1"/>
</dbReference>
<dbReference type="GO" id="GO:0005634">
    <property type="term" value="C:nucleus"/>
    <property type="evidence" value="ECO:0007669"/>
    <property type="project" value="TreeGrafter"/>
</dbReference>
<dbReference type="InterPro" id="IPR023170">
    <property type="entry name" value="HhH_base_excis_C"/>
</dbReference>
<evidence type="ECO:0000256" key="7">
    <source>
        <dbReference type="ARBA" id="ARBA00023268"/>
    </source>
</evidence>
<keyword evidence="5" id="KW-0234">DNA repair</keyword>
<feature type="domain" description="HhH-GPD" evidence="12">
    <location>
        <begin position="346"/>
        <end position="511"/>
    </location>
</feature>
<dbReference type="EC" id="4.2.99.18" evidence="2"/>
<dbReference type="PANTHER" id="PTHR10242">
    <property type="entry name" value="8-OXOGUANINE DNA GLYCOSYLASE"/>
    <property type="match status" value="1"/>
</dbReference>
<dbReference type="InterPro" id="IPR011257">
    <property type="entry name" value="DNA_glycosylase"/>
</dbReference>
<evidence type="ECO:0000313" key="14">
    <source>
        <dbReference type="Proteomes" id="UP000507536"/>
    </source>
</evidence>
<evidence type="ECO:0000256" key="10">
    <source>
        <dbReference type="SAM" id="MobiDB-lite"/>
    </source>
</evidence>
<keyword evidence="6 13" id="KW-0456">Lyase</keyword>
<evidence type="ECO:0000256" key="9">
    <source>
        <dbReference type="ARBA" id="ARBA00044632"/>
    </source>
</evidence>
<keyword evidence="4 13" id="KW-0378">Hydrolase</keyword>
<feature type="region of interest" description="Disordered" evidence="10">
    <location>
        <begin position="483"/>
        <end position="512"/>
    </location>
</feature>
<dbReference type="InterPro" id="IPR012904">
    <property type="entry name" value="OGG_N"/>
</dbReference>
<dbReference type="InterPro" id="IPR052054">
    <property type="entry name" value="Oxidative_DNA_repair_enzyme"/>
</dbReference>
<reference evidence="13 14" key="1">
    <citation type="submission" date="2016-08" db="EMBL/GenBank/DDBJ databases">
        <authorList>
            <consortium name="Pathogen Informatics"/>
        </authorList>
    </citation>
    <scope>NUCLEOTIDE SEQUENCE [LARGE SCALE GENOMIC DNA]</scope>
    <source>
        <strain evidence="13 14">DS</strain>
    </source>
</reference>
<dbReference type="Gene3D" id="1.10.1670.10">
    <property type="entry name" value="Helix-hairpin-Helix base-excision DNA repair enzymes (C-terminal)"/>
    <property type="match status" value="1"/>
</dbReference>
<gene>
    <name evidence="13" type="primary">OGG1</name>
    <name evidence="13" type="ORF">PCHDS_000164300</name>
</gene>
<feature type="chain" id="PRO_5008751274" description="DNA-(apurinic or apyrimidinic site) lyase" evidence="11">
    <location>
        <begin position="18"/>
        <end position="559"/>
    </location>
</feature>
<keyword evidence="8 13" id="KW-0326">Glycosidase</keyword>
<dbReference type="EMBL" id="LT608188">
    <property type="protein sequence ID" value="SCM20231.1"/>
    <property type="molecule type" value="Genomic_DNA"/>
</dbReference>
<proteinExistence type="inferred from homology"/>
<feature type="signal peptide" evidence="11">
    <location>
        <begin position="1"/>
        <end position="17"/>
    </location>
</feature>
<keyword evidence="3" id="KW-0227">DNA damage</keyword>
<evidence type="ECO:0000259" key="12">
    <source>
        <dbReference type="SMART" id="SM00478"/>
    </source>
</evidence>
<dbReference type="Pfam" id="PF00730">
    <property type="entry name" value="HhH-GPD"/>
    <property type="match status" value="1"/>
</dbReference>
<dbReference type="GO" id="GO:0003684">
    <property type="term" value="F:damaged DNA binding"/>
    <property type="evidence" value="ECO:0007669"/>
    <property type="project" value="InterPro"/>
</dbReference>
<dbReference type="InterPro" id="IPR003265">
    <property type="entry name" value="HhH-GPD_domain"/>
</dbReference>
<name>A0A1C6YA72_PLACE</name>
<evidence type="ECO:0000256" key="3">
    <source>
        <dbReference type="ARBA" id="ARBA00022763"/>
    </source>
</evidence>
<dbReference type="PANTHER" id="PTHR10242:SF2">
    <property type="entry name" value="N-GLYCOSYLASE_DNA LYASE"/>
    <property type="match status" value="1"/>
</dbReference>
<comment type="similarity">
    <text evidence="1">Belongs to the type-1 OGG1 family.</text>
</comment>
<dbReference type="GO" id="GO:0006285">
    <property type="term" value="P:base-excision repair, AP site formation"/>
    <property type="evidence" value="ECO:0007669"/>
    <property type="project" value="TreeGrafter"/>
</dbReference>
<keyword evidence="11" id="KW-0732">Signal</keyword>
<accession>A0A1C6YA72</accession>
<dbReference type="Gene3D" id="3.30.310.40">
    <property type="match status" value="1"/>
</dbReference>
<evidence type="ECO:0000313" key="13">
    <source>
        <dbReference type="EMBL" id="SCM20231.1"/>
    </source>
</evidence>
<evidence type="ECO:0000256" key="5">
    <source>
        <dbReference type="ARBA" id="ARBA00023204"/>
    </source>
</evidence>
<dbReference type="SUPFAM" id="SSF55945">
    <property type="entry name" value="TATA-box binding protein-like"/>
    <property type="match status" value="1"/>
</dbReference>
<evidence type="ECO:0000256" key="11">
    <source>
        <dbReference type="SAM" id="SignalP"/>
    </source>
</evidence>
<dbReference type="Pfam" id="PF07934">
    <property type="entry name" value="OGG_N"/>
    <property type="match status" value="1"/>
</dbReference>